<dbReference type="GO" id="GO:0003678">
    <property type="term" value="F:DNA helicase activity"/>
    <property type="evidence" value="ECO:0007669"/>
    <property type="project" value="TreeGrafter"/>
</dbReference>
<dbReference type="PANTHER" id="PTHR11472">
    <property type="entry name" value="DNA REPAIR DEAD HELICASE RAD3/XP-D SUBFAMILY MEMBER"/>
    <property type="match status" value="1"/>
</dbReference>
<dbReference type="GO" id="GO:0003676">
    <property type="term" value="F:nucleic acid binding"/>
    <property type="evidence" value="ECO:0007669"/>
    <property type="project" value="InterPro"/>
</dbReference>
<feature type="domain" description="ATP-dependent helicase C-terminal" evidence="1">
    <location>
        <begin position="148"/>
        <end position="291"/>
    </location>
</feature>
<dbReference type="STRING" id="121845.A0A1S3D5Y0"/>
<dbReference type="GO" id="GO:0006139">
    <property type="term" value="P:nucleobase-containing compound metabolic process"/>
    <property type="evidence" value="ECO:0007669"/>
    <property type="project" value="InterPro"/>
</dbReference>
<dbReference type="KEGG" id="dci:103511971"/>
<reference evidence="3" key="1">
    <citation type="submission" date="2025-08" db="UniProtKB">
        <authorList>
            <consortium name="RefSeq"/>
        </authorList>
    </citation>
    <scope>IDENTIFICATION</scope>
</reference>
<gene>
    <name evidence="3" type="primary">LOC103511971</name>
</gene>
<keyword evidence="2" id="KW-1185">Reference proteome</keyword>
<dbReference type="InterPro" id="IPR045028">
    <property type="entry name" value="DinG/Rad3-like"/>
</dbReference>
<accession>A0A1S3D5Y0</accession>
<dbReference type="GO" id="GO:0005524">
    <property type="term" value="F:ATP binding"/>
    <property type="evidence" value="ECO:0007669"/>
    <property type="project" value="InterPro"/>
</dbReference>
<dbReference type="OMA" id="ILERMCI"/>
<dbReference type="Pfam" id="PF13307">
    <property type="entry name" value="Helicase_C_2"/>
    <property type="match status" value="1"/>
</dbReference>
<dbReference type="GO" id="GO:0034085">
    <property type="term" value="P:establishment of sister chromatid cohesion"/>
    <property type="evidence" value="ECO:0007669"/>
    <property type="project" value="TreeGrafter"/>
</dbReference>
<dbReference type="GO" id="GO:0005634">
    <property type="term" value="C:nucleus"/>
    <property type="evidence" value="ECO:0007669"/>
    <property type="project" value="TreeGrafter"/>
</dbReference>
<dbReference type="InterPro" id="IPR006555">
    <property type="entry name" value="ATP-dep_Helicase_C"/>
</dbReference>
<organism evidence="2 3">
    <name type="scientific">Diaphorina citri</name>
    <name type="common">Asian citrus psyllid</name>
    <dbReference type="NCBI Taxonomy" id="121845"/>
    <lineage>
        <taxon>Eukaryota</taxon>
        <taxon>Metazoa</taxon>
        <taxon>Ecdysozoa</taxon>
        <taxon>Arthropoda</taxon>
        <taxon>Hexapoda</taxon>
        <taxon>Insecta</taxon>
        <taxon>Pterygota</taxon>
        <taxon>Neoptera</taxon>
        <taxon>Paraneoptera</taxon>
        <taxon>Hemiptera</taxon>
        <taxon>Sternorrhyncha</taxon>
        <taxon>Psylloidea</taxon>
        <taxon>Psyllidae</taxon>
        <taxon>Diaphorininae</taxon>
        <taxon>Diaphorina</taxon>
    </lineage>
</organism>
<dbReference type="GO" id="GO:0016818">
    <property type="term" value="F:hydrolase activity, acting on acid anhydrides, in phosphorus-containing anhydrides"/>
    <property type="evidence" value="ECO:0007669"/>
    <property type="project" value="InterPro"/>
</dbReference>
<dbReference type="GeneID" id="103511971"/>
<proteinExistence type="predicted"/>
<sequence length="312" mass="35100">MLSVVTFLESLVNKNEDGRILVTKNPELSKSHIKYILLNPANHFTDIVQDARSIIVAGGTMEPVSEFKDQLFGSLGVPESRIHHFSCGHVIPKENILPLILCSGPTNRKFDLTFENRTKGDTLKEIAMTITNLCTIVPKGMVCFFPSYDYEAIVYNYMRDNHFIERIARIAKKKVVFREPKKTSEVDKVLSDYGTSVEKGGALMLSVIGGKLSEGLNFSDDLGRCVVVVGILPLDRTSAKRFTDVQFKPVTGAQLKPRLLQVQVHAQFKPFAGEHTLKLDYCRYAIDRYGCAIETLCWSTLRNAILLLWVRN</sequence>
<evidence type="ECO:0000313" key="3">
    <source>
        <dbReference type="RefSeq" id="XP_008474946.1"/>
    </source>
</evidence>
<evidence type="ECO:0000313" key="2">
    <source>
        <dbReference type="Proteomes" id="UP000079169"/>
    </source>
</evidence>
<dbReference type="InterPro" id="IPR027417">
    <property type="entry name" value="P-loop_NTPase"/>
</dbReference>
<dbReference type="Gene3D" id="3.40.50.300">
    <property type="entry name" value="P-loop containing nucleotide triphosphate hydrolases"/>
    <property type="match status" value="1"/>
</dbReference>
<evidence type="ECO:0000259" key="1">
    <source>
        <dbReference type="SMART" id="SM00491"/>
    </source>
</evidence>
<dbReference type="PANTHER" id="PTHR11472:SF41">
    <property type="entry name" value="ATP-DEPENDENT DNA HELICASE DDX11-RELATED"/>
    <property type="match status" value="1"/>
</dbReference>
<dbReference type="PaxDb" id="121845-A0A1S3D5Y0"/>
<dbReference type="RefSeq" id="XP_008474946.1">
    <property type="nucleotide sequence ID" value="XM_008476724.1"/>
</dbReference>
<dbReference type="AlphaFoldDB" id="A0A1S3D5Y0"/>
<dbReference type="SMART" id="SM00491">
    <property type="entry name" value="HELICc2"/>
    <property type="match status" value="1"/>
</dbReference>
<dbReference type="Proteomes" id="UP000079169">
    <property type="component" value="Unplaced"/>
</dbReference>
<protein>
    <submittedName>
        <fullName evidence="3">ATP-dependent DNA helicase DDX11-like</fullName>
    </submittedName>
</protein>
<name>A0A1S3D5Y0_DIACI</name>